<evidence type="ECO:0000313" key="2">
    <source>
        <dbReference type="Proteomes" id="UP001333110"/>
    </source>
</evidence>
<protein>
    <submittedName>
        <fullName evidence="1">Uncharacterized protein</fullName>
    </submittedName>
</protein>
<reference evidence="1 2" key="1">
    <citation type="journal article" date="2023" name="J. Hered.">
        <title>Chromosome-level genome of the wood stork (Mycteria americana) provides insight into avian chromosome evolution.</title>
        <authorList>
            <person name="Flamio R. Jr."/>
            <person name="Ramstad K.M."/>
        </authorList>
    </citation>
    <scope>NUCLEOTIDE SEQUENCE [LARGE SCALE GENOMIC DNA]</scope>
    <source>
        <strain evidence="1">JAX WOST 10</strain>
    </source>
</reference>
<proteinExistence type="predicted"/>
<organism evidence="1 2">
    <name type="scientific">Mycteria americana</name>
    <name type="common">Wood stork</name>
    <dbReference type="NCBI Taxonomy" id="33587"/>
    <lineage>
        <taxon>Eukaryota</taxon>
        <taxon>Metazoa</taxon>
        <taxon>Chordata</taxon>
        <taxon>Craniata</taxon>
        <taxon>Vertebrata</taxon>
        <taxon>Euteleostomi</taxon>
        <taxon>Archelosauria</taxon>
        <taxon>Archosauria</taxon>
        <taxon>Dinosauria</taxon>
        <taxon>Saurischia</taxon>
        <taxon>Theropoda</taxon>
        <taxon>Coelurosauria</taxon>
        <taxon>Aves</taxon>
        <taxon>Neognathae</taxon>
        <taxon>Neoaves</taxon>
        <taxon>Aequornithes</taxon>
        <taxon>Ciconiiformes</taxon>
        <taxon>Ciconiidae</taxon>
        <taxon>Mycteria</taxon>
    </lineage>
</organism>
<dbReference type="EMBL" id="JAUNZN010000009">
    <property type="protein sequence ID" value="KAK4815789.1"/>
    <property type="molecule type" value="Genomic_DNA"/>
</dbReference>
<gene>
    <name evidence="1" type="ORF">QYF61_007229</name>
</gene>
<sequence>MKISLFLANYIQMRNLLWPFPVLGKVDLKRFIVFRRVRVALDHIPQPVLKSRIAPTQMQDPTLGLAEPHEVHTGLLLQVVQVPLDDIPSFWRVNCTTQLGVICKLAEGALDLAINVIDENIEQHWSLYRPLYRTPLITDLHLDIEPLTATLNQFLIY</sequence>
<dbReference type="AlphaFoldDB" id="A0AAN7MY53"/>
<evidence type="ECO:0000313" key="1">
    <source>
        <dbReference type="EMBL" id="KAK4815789.1"/>
    </source>
</evidence>
<dbReference type="Proteomes" id="UP001333110">
    <property type="component" value="Unassembled WGS sequence"/>
</dbReference>
<keyword evidence="2" id="KW-1185">Reference proteome</keyword>
<accession>A0AAN7MY53</accession>
<name>A0AAN7MY53_MYCAM</name>
<comment type="caution">
    <text evidence="1">The sequence shown here is derived from an EMBL/GenBank/DDBJ whole genome shotgun (WGS) entry which is preliminary data.</text>
</comment>